<dbReference type="SUPFAM" id="SSF53850">
    <property type="entry name" value="Periplasmic binding protein-like II"/>
    <property type="match status" value="1"/>
</dbReference>
<dbReference type="GO" id="GO:0015689">
    <property type="term" value="P:molybdate ion transport"/>
    <property type="evidence" value="ECO:0007669"/>
    <property type="project" value="TreeGrafter"/>
</dbReference>
<keyword evidence="1" id="KW-0732">Signal</keyword>
<dbReference type="EMBL" id="WSES01000007">
    <property type="protein sequence ID" value="MVW62970.1"/>
    <property type="molecule type" value="Genomic_DNA"/>
</dbReference>
<evidence type="ECO:0000256" key="1">
    <source>
        <dbReference type="SAM" id="SignalP"/>
    </source>
</evidence>
<dbReference type="Gene3D" id="3.40.190.10">
    <property type="entry name" value="Periplasmic binding protein-like II"/>
    <property type="match status" value="2"/>
</dbReference>
<accession>A0A7X3G3D8</accession>
<dbReference type="PANTHER" id="PTHR30632:SF11">
    <property type="entry name" value="BLR4797 PROTEIN"/>
    <property type="match status" value="1"/>
</dbReference>
<dbReference type="Pfam" id="PF13531">
    <property type="entry name" value="SBP_bac_11"/>
    <property type="match status" value="1"/>
</dbReference>
<feature type="signal peptide" evidence="1">
    <location>
        <begin position="1"/>
        <end position="28"/>
    </location>
</feature>
<reference evidence="2 3" key="1">
    <citation type="submission" date="2019-12" db="EMBL/GenBank/DDBJ databases">
        <authorList>
            <person name="Li C."/>
            <person name="Zhao J."/>
        </authorList>
    </citation>
    <scope>NUCLEOTIDE SEQUENCE [LARGE SCALE GENOMIC DNA]</scope>
    <source>
        <strain evidence="2 3">NEAU-DD11</strain>
    </source>
</reference>
<comment type="caution">
    <text evidence="2">The sequence shown here is derived from an EMBL/GenBank/DDBJ whole genome shotgun (WGS) entry which is preliminary data.</text>
</comment>
<evidence type="ECO:0000313" key="3">
    <source>
        <dbReference type="Proteomes" id="UP000443353"/>
    </source>
</evidence>
<dbReference type="RefSeq" id="WP_056137344.1">
    <property type="nucleotide sequence ID" value="NZ_CP168562.1"/>
</dbReference>
<feature type="chain" id="PRO_5030729605" evidence="1">
    <location>
        <begin position="29"/>
        <end position="264"/>
    </location>
</feature>
<proteinExistence type="predicted"/>
<protein>
    <submittedName>
        <fullName evidence="2">ABC transporter substrate-binding protein</fullName>
    </submittedName>
</protein>
<dbReference type="PROSITE" id="PS51257">
    <property type="entry name" value="PROKAR_LIPOPROTEIN"/>
    <property type="match status" value="1"/>
</dbReference>
<gene>
    <name evidence="2" type="ORF">GPY61_23920</name>
</gene>
<sequence length="264" mass="27230">MNKSSNRACATALLALGCSGLLSTTAQAADIHVLATGALSAAFRQLGPDFEKKSGHHLVVSWGPSYGSSPDALPMRIQAGEAMDACFMIKAAMADQIKQGKLLPATAVDLAESRVGVAVRAGLPRPDIASVDSLRATLLAAKSVAFSEGASGKYIVGTLFPELGIADAMKAKSVPIHGRELVGTAIERGDADLGLQQISELRAIPGIQYVGPLPEAVQKVSVIAAAIGKDARERKAAEAFLAYLKTPEAAATFVKTGLDPIGAK</sequence>
<dbReference type="Proteomes" id="UP000443353">
    <property type="component" value="Unassembled WGS sequence"/>
</dbReference>
<name>A0A7X3G3D8_9BURK</name>
<dbReference type="GO" id="GO:0030973">
    <property type="term" value="F:molybdate ion binding"/>
    <property type="evidence" value="ECO:0007669"/>
    <property type="project" value="TreeGrafter"/>
</dbReference>
<dbReference type="AlphaFoldDB" id="A0A7X3G3D8"/>
<dbReference type="PANTHER" id="PTHR30632">
    <property type="entry name" value="MOLYBDATE-BINDING PERIPLASMIC PROTEIN"/>
    <property type="match status" value="1"/>
</dbReference>
<evidence type="ECO:0000313" key="2">
    <source>
        <dbReference type="EMBL" id="MVW62970.1"/>
    </source>
</evidence>
<keyword evidence="3" id="KW-1185">Reference proteome</keyword>
<organism evidence="2 3">
    <name type="scientific">Massilia cellulosiltytica</name>
    <dbReference type="NCBI Taxonomy" id="2683234"/>
    <lineage>
        <taxon>Bacteria</taxon>
        <taxon>Pseudomonadati</taxon>
        <taxon>Pseudomonadota</taxon>
        <taxon>Betaproteobacteria</taxon>
        <taxon>Burkholderiales</taxon>
        <taxon>Oxalobacteraceae</taxon>
        <taxon>Telluria group</taxon>
        <taxon>Massilia</taxon>
    </lineage>
</organism>
<dbReference type="InterPro" id="IPR050682">
    <property type="entry name" value="ModA/WtpA"/>
</dbReference>